<dbReference type="HOGENOM" id="CLU_829733_0_0_1"/>
<dbReference type="PANTHER" id="PTHR31389">
    <property type="entry name" value="LD39211P"/>
    <property type="match status" value="1"/>
</dbReference>
<evidence type="ECO:0000313" key="2">
    <source>
        <dbReference type="Proteomes" id="UP000030746"/>
    </source>
</evidence>
<sequence length="335" mass="38533">MDKYLIKKDKLLDGSDTTTTLVSKPQRATQRMQYQDALKRQEYQQQDENRKGVDFDNEVVQNDLFQKQFEVKDGEIICKGKKKSTHSVKDGINHFLNLKVPGNVKELMSKLGISLEGFASFNFKLPKLPVLLMAASSNHYTELQGLLLDLKQKVVPTFPNIKLVIYDLGLTDKQFKQTLLKEYHFVMYMDASIRIIQGDLSEIFQYTLQNGLMLTPPGGPYEVLNNTDIRMFRFLHLNLCEYQGLIENQATMVIIADTWLTHWVLMKWWIVCALSEDCIAPPGTKQMLICPSNPMNSKIASCHRFDQSALNILTYSIFPEPKNLLLSPTYIRVLR</sequence>
<dbReference type="Proteomes" id="UP000030746">
    <property type="component" value="Unassembled WGS sequence"/>
</dbReference>
<evidence type="ECO:0000313" key="1">
    <source>
        <dbReference type="EMBL" id="ESO87150.1"/>
    </source>
</evidence>
<dbReference type="OMA" id="CALESEC"/>
<dbReference type="OrthoDB" id="5954868at2759"/>
<organism evidence="1 2">
    <name type="scientific">Lottia gigantea</name>
    <name type="common">Giant owl limpet</name>
    <dbReference type="NCBI Taxonomy" id="225164"/>
    <lineage>
        <taxon>Eukaryota</taxon>
        <taxon>Metazoa</taxon>
        <taxon>Spiralia</taxon>
        <taxon>Lophotrochozoa</taxon>
        <taxon>Mollusca</taxon>
        <taxon>Gastropoda</taxon>
        <taxon>Patellogastropoda</taxon>
        <taxon>Lottioidea</taxon>
        <taxon>Lottiidae</taxon>
        <taxon>Lottia</taxon>
    </lineage>
</organism>
<proteinExistence type="predicted"/>
<dbReference type="CTD" id="20236353"/>
<protein>
    <submittedName>
        <fullName evidence="1">Uncharacterized protein</fullName>
    </submittedName>
</protein>
<gene>
    <name evidence="1" type="ORF">LOTGIDRAFT_154650</name>
</gene>
<dbReference type="AlphaFoldDB" id="V3ZWZ6"/>
<accession>V3ZWZ6</accession>
<dbReference type="PANTHER" id="PTHR31389:SF4">
    <property type="entry name" value="LD39211P"/>
    <property type="match status" value="1"/>
</dbReference>
<dbReference type="KEGG" id="lgi:LOTGIDRAFT_154650"/>
<keyword evidence="2" id="KW-1185">Reference proteome</keyword>
<name>V3ZWZ6_LOTGI</name>
<dbReference type="EMBL" id="KB202953">
    <property type="protein sequence ID" value="ESO87150.1"/>
    <property type="molecule type" value="Genomic_DNA"/>
</dbReference>
<reference evidence="1 2" key="1">
    <citation type="journal article" date="2013" name="Nature">
        <title>Insights into bilaterian evolution from three spiralian genomes.</title>
        <authorList>
            <person name="Simakov O."/>
            <person name="Marletaz F."/>
            <person name="Cho S.J."/>
            <person name="Edsinger-Gonzales E."/>
            <person name="Havlak P."/>
            <person name="Hellsten U."/>
            <person name="Kuo D.H."/>
            <person name="Larsson T."/>
            <person name="Lv J."/>
            <person name="Arendt D."/>
            <person name="Savage R."/>
            <person name="Osoegawa K."/>
            <person name="de Jong P."/>
            <person name="Grimwood J."/>
            <person name="Chapman J.A."/>
            <person name="Shapiro H."/>
            <person name="Aerts A."/>
            <person name="Otillar R.P."/>
            <person name="Terry A.Y."/>
            <person name="Boore J.L."/>
            <person name="Grigoriev I.V."/>
            <person name="Lindberg D.R."/>
            <person name="Seaver E.C."/>
            <person name="Weisblat D.A."/>
            <person name="Putnam N.H."/>
            <person name="Rokhsar D.S."/>
        </authorList>
    </citation>
    <scope>NUCLEOTIDE SEQUENCE [LARGE SCALE GENOMIC DNA]</scope>
</reference>
<dbReference type="RefSeq" id="XP_009062100.1">
    <property type="nucleotide sequence ID" value="XM_009063852.1"/>
</dbReference>
<dbReference type="GeneID" id="20236353"/>